<evidence type="ECO:0000313" key="2">
    <source>
        <dbReference type="EMBL" id="CAA7058332.1"/>
    </source>
</evidence>
<reference evidence="2" key="1">
    <citation type="submission" date="2020-01" db="EMBL/GenBank/DDBJ databases">
        <authorList>
            <person name="Mishra B."/>
        </authorList>
    </citation>
    <scope>NUCLEOTIDE SEQUENCE [LARGE SCALE GENOMIC DNA]</scope>
</reference>
<protein>
    <recommendedName>
        <fullName evidence="1">RNase H type-1 domain-containing protein</fullName>
    </recommendedName>
</protein>
<dbReference type="GO" id="GO:0003676">
    <property type="term" value="F:nucleic acid binding"/>
    <property type="evidence" value="ECO:0007669"/>
    <property type="project" value="InterPro"/>
</dbReference>
<proteinExistence type="predicted"/>
<gene>
    <name evidence="2" type="ORF">MERR_LOCUS45568</name>
</gene>
<dbReference type="AlphaFoldDB" id="A0A6D2LB71"/>
<keyword evidence="3" id="KW-1185">Reference proteome</keyword>
<dbReference type="Proteomes" id="UP000467841">
    <property type="component" value="Unassembled WGS sequence"/>
</dbReference>
<dbReference type="InterPro" id="IPR002156">
    <property type="entry name" value="RNaseH_domain"/>
</dbReference>
<dbReference type="GO" id="GO:0004523">
    <property type="term" value="F:RNA-DNA hybrid ribonuclease activity"/>
    <property type="evidence" value="ECO:0007669"/>
    <property type="project" value="InterPro"/>
</dbReference>
<evidence type="ECO:0000259" key="1">
    <source>
        <dbReference type="Pfam" id="PF13456"/>
    </source>
</evidence>
<dbReference type="PANTHER" id="PTHR47074:SF53">
    <property type="entry name" value="REVERSE TRANSCRIPTASE-LIKE PROTEIN"/>
    <property type="match status" value="1"/>
</dbReference>
<name>A0A6D2LB71_9BRAS</name>
<comment type="caution">
    <text evidence="2">The sequence shown here is derived from an EMBL/GenBank/DDBJ whole genome shotgun (WGS) entry which is preliminary data.</text>
</comment>
<accession>A0A6D2LB71</accession>
<dbReference type="InterPro" id="IPR052929">
    <property type="entry name" value="RNase_H-like_EbsB-rel"/>
</dbReference>
<dbReference type="EMBL" id="CACVBM020001718">
    <property type="protein sequence ID" value="CAA7058332.1"/>
    <property type="molecule type" value="Genomic_DNA"/>
</dbReference>
<evidence type="ECO:0000313" key="3">
    <source>
        <dbReference type="Proteomes" id="UP000467841"/>
    </source>
</evidence>
<dbReference type="OrthoDB" id="1022447at2759"/>
<dbReference type="Pfam" id="PF13456">
    <property type="entry name" value="RVT_3"/>
    <property type="match status" value="1"/>
</dbReference>
<dbReference type="PANTHER" id="PTHR47074">
    <property type="entry name" value="BNAC02G40300D PROTEIN"/>
    <property type="match status" value="1"/>
</dbReference>
<organism evidence="2 3">
    <name type="scientific">Microthlaspi erraticum</name>
    <dbReference type="NCBI Taxonomy" id="1685480"/>
    <lineage>
        <taxon>Eukaryota</taxon>
        <taxon>Viridiplantae</taxon>
        <taxon>Streptophyta</taxon>
        <taxon>Embryophyta</taxon>
        <taxon>Tracheophyta</taxon>
        <taxon>Spermatophyta</taxon>
        <taxon>Magnoliopsida</taxon>
        <taxon>eudicotyledons</taxon>
        <taxon>Gunneridae</taxon>
        <taxon>Pentapetalae</taxon>
        <taxon>rosids</taxon>
        <taxon>malvids</taxon>
        <taxon>Brassicales</taxon>
        <taxon>Brassicaceae</taxon>
        <taxon>Coluteocarpeae</taxon>
        <taxon>Microthlaspi</taxon>
    </lineage>
</organism>
<sequence length="161" mass="18384">MTFEQTCLDATTISSKAMDDGHTWLSTNDNTIVPPPITEIWAGQFKRIRWLKPEANSVKCNISVSWDPTTGNAGTSWLVRDHSGLVICHGRRSYAYVFSALEVELLGFFWAMESLQTMRFRSMVYESHLLLAREALLQPSCFPHFSPLINIIFNLLQSFEH</sequence>
<feature type="domain" description="RNase H type-1" evidence="1">
    <location>
        <begin position="63"/>
        <end position="160"/>
    </location>
</feature>